<dbReference type="GeneID" id="54588102"/>
<evidence type="ECO:0000256" key="1">
    <source>
        <dbReference type="SAM" id="Phobius"/>
    </source>
</evidence>
<dbReference type="Proteomes" id="UP000800094">
    <property type="component" value="Unassembled WGS sequence"/>
</dbReference>
<proteinExistence type="predicted"/>
<name>A0A6A6IPI7_9PLEO</name>
<sequence>MELMDAFGIIGAPARAVARILLFLRYILYGYSALNSWSRNEYLQRLEILLNHGSDDDLTSFRDAQLDSFRLVAVVGALLAQTAISALSLPLLVDTHGSARVMFVMSLGLSLLAIFFTCVQQRELGFVRRPSDIRAWLSNGIRYNAADGSEAFQSSMAAHHLLQSPHEMMGVSITVFIAGLGVYLGSAWARDLNLGVINDVRQGNVAVLGAFIAVMGFASMLFGFLLGQRSVDNRKSLGLFESHGRIEKREY</sequence>
<dbReference type="EMBL" id="ML987192">
    <property type="protein sequence ID" value="KAF2252169.1"/>
    <property type="molecule type" value="Genomic_DNA"/>
</dbReference>
<feature type="transmembrane region" description="Helical" evidence="1">
    <location>
        <begin position="6"/>
        <end position="28"/>
    </location>
</feature>
<dbReference type="OrthoDB" id="4941332at2759"/>
<evidence type="ECO:0000313" key="3">
    <source>
        <dbReference type="Proteomes" id="UP000800094"/>
    </source>
</evidence>
<keyword evidence="1" id="KW-1133">Transmembrane helix</keyword>
<feature type="transmembrane region" description="Helical" evidence="1">
    <location>
        <begin position="71"/>
        <end position="93"/>
    </location>
</feature>
<protein>
    <submittedName>
        <fullName evidence="2">Uncharacterized protein</fullName>
    </submittedName>
</protein>
<feature type="transmembrane region" description="Helical" evidence="1">
    <location>
        <begin position="99"/>
        <end position="119"/>
    </location>
</feature>
<dbReference type="RefSeq" id="XP_033687173.1">
    <property type="nucleotide sequence ID" value="XM_033834772.1"/>
</dbReference>
<feature type="transmembrane region" description="Helical" evidence="1">
    <location>
        <begin position="205"/>
        <end position="226"/>
    </location>
</feature>
<keyword evidence="1" id="KW-0812">Transmembrane</keyword>
<gene>
    <name evidence="2" type="ORF">BU26DRAFT_590563</name>
</gene>
<evidence type="ECO:0000313" key="2">
    <source>
        <dbReference type="EMBL" id="KAF2252169.1"/>
    </source>
</evidence>
<feature type="transmembrane region" description="Helical" evidence="1">
    <location>
        <begin position="168"/>
        <end position="185"/>
    </location>
</feature>
<organism evidence="2 3">
    <name type="scientific">Trematosphaeria pertusa</name>
    <dbReference type="NCBI Taxonomy" id="390896"/>
    <lineage>
        <taxon>Eukaryota</taxon>
        <taxon>Fungi</taxon>
        <taxon>Dikarya</taxon>
        <taxon>Ascomycota</taxon>
        <taxon>Pezizomycotina</taxon>
        <taxon>Dothideomycetes</taxon>
        <taxon>Pleosporomycetidae</taxon>
        <taxon>Pleosporales</taxon>
        <taxon>Massarineae</taxon>
        <taxon>Trematosphaeriaceae</taxon>
        <taxon>Trematosphaeria</taxon>
    </lineage>
</organism>
<accession>A0A6A6IPI7</accession>
<dbReference type="AlphaFoldDB" id="A0A6A6IPI7"/>
<keyword evidence="1" id="KW-0472">Membrane</keyword>
<reference evidence="2" key="1">
    <citation type="journal article" date="2020" name="Stud. Mycol.">
        <title>101 Dothideomycetes genomes: a test case for predicting lifestyles and emergence of pathogens.</title>
        <authorList>
            <person name="Haridas S."/>
            <person name="Albert R."/>
            <person name="Binder M."/>
            <person name="Bloem J."/>
            <person name="Labutti K."/>
            <person name="Salamov A."/>
            <person name="Andreopoulos B."/>
            <person name="Baker S."/>
            <person name="Barry K."/>
            <person name="Bills G."/>
            <person name="Bluhm B."/>
            <person name="Cannon C."/>
            <person name="Castanera R."/>
            <person name="Culley D."/>
            <person name="Daum C."/>
            <person name="Ezra D."/>
            <person name="Gonzalez J."/>
            <person name="Henrissat B."/>
            <person name="Kuo A."/>
            <person name="Liang C."/>
            <person name="Lipzen A."/>
            <person name="Lutzoni F."/>
            <person name="Magnuson J."/>
            <person name="Mondo S."/>
            <person name="Nolan M."/>
            <person name="Ohm R."/>
            <person name="Pangilinan J."/>
            <person name="Park H.-J."/>
            <person name="Ramirez L."/>
            <person name="Alfaro M."/>
            <person name="Sun H."/>
            <person name="Tritt A."/>
            <person name="Yoshinaga Y."/>
            <person name="Zwiers L.-H."/>
            <person name="Turgeon B."/>
            <person name="Goodwin S."/>
            <person name="Spatafora J."/>
            <person name="Crous P."/>
            <person name="Grigoriev I."/>
        </authorList>
    </citation>
    <scope>NUCLEOTIDE SEQUENCE</scope>
    <source>
        <strain evidence="2">CBS 122368</strain>
    </source>
</reference>
<keyword evidence="3" id="KW-1185">Reference proteome</keyword>